<feature type="region of interest" description="Disordered" evidence="5">
    <location>
        <begin position="1"/>
        <end position="35"/>
    </location>
</feature>
<proteinExistence type="predicted"/>
<keyword evidence="1" id="KW-0805">Transcription regulation</keyword>
<evidence type="ECO:0000256" key="1">
    <source>
        <dbReference type="ARBA" id="ARBA00023015"/>
    </source>
</evidence>
<organism evidence="7 8">
    <name type="scientific">Nocardia macrotermitis</name>
    <dbReference type="NCBI Taxonomy" id="2585198"/>
    <lineage>
        <taxon>Bacteria</taxon>
        <taxon>Bacillati</taxon>
        <taxon>Actinomycetota</taxon>
        <taxon>Actinomycetes</taxon>
        <taxon>Mycobacteriales</taxon>
        <taxon>Nocardiaceae</taxon>
        <taxon>Nocardia</taxon>
    </lineage>
</organism>
<accession>A0A7K0CZR4</accession>
<evidence type="ECO:0000256" key="5">
    <source>
        <dbReference type="SAM" id="MobiDB-lite"/>
    </source>
</evidence>
<evidence type="ECO:0000256" key="4">
    <source>
        <dbReference type="PROSITE-ProRule" id="PRU00335"/>
    </source>
</evidence>
<evidence type="ECO:0000256" key="3">
    <source>
        <dbReference type="ARBA" id="ARBA00023163"/>
    </source>
</evidence>
<keyword evidence="3" id="KW-0804">Transcription</keyword>
<dbReference type="EMBL" id="WEGK01000003">
    <property type="protein sequence ID" value="MQY18973.1"/>
    <property type="molecule type" value="Genomic_DNA"/>
</dbReference>
<evidence type="ECO:0000313" key="8">
    <source>
        <dbReference type="Proteomes" id="UP000438448"/>
    </source>
</evidence>
<feature type="compositionally biased region" description="Low complexity" evidence="5">
    <location>
        <begin position="1"/>
        <end position="16"/>
    </location>
</feature>
<dbReference type="PRINTS" id="PR00455">
    <property type="entry name" value="HTHTETR"/>
</dbReference>
<gene>
    <name evidence="7" type="ORF">NRB20_20570</name>
</gene>
<protein>
    <recommendedName>
        <fullName evidence="6">HTH tetR-type domain-containing protein</fullName>
    </recommendedName>
</protein>
<dbReference type="InterPro" id="IPR036271">
    <property type="entry name" value="Tet_transcr_reg_TetR-rel_C_sf"/>
</dbReference>
<dbReference type="GO" id="GO:0000976">
    <property type="term" value="F:transcription cis-regulatory region binding"/>
    <property type="evidence" value="ECO:0007669"/>
    <property type="project" value="TreeGrafter"/>
</dbReference>
<evidence type="ECO:0000259" key="6">
    <source>
        <dbReference type="PROSITE" id="PS50977"/>
    </source>
</evidence>
<evidence type="ECO:0000256" key="2">
    <source>
        <dbReference type="ARBA" id="ARBA00023125"/>
    </source>
</evidence>
<dbReference type="SUPFAM" id="SSF46689">
    <property type="entry name" value="Homeodomain-like"/>
    <property type="match status" value="1"/>
</dbReference>
<dbReference type="Pfam" id="PF00440">
    <property type="entry name" value="TetR_N"/>
    <property type="match status" value="1"/>
</dbReference>
<comment type="caution">
    <text evidence="7">The sequence shown here is derived from an EMBL/GenBank/DDBJ whole genome shotgun (WGS) entry which is preliminary data.</text>
</comment>
<evidence type="ECO:0000313" key="7">
    <source>
        <dbReference type="EMBL" id="MQY18973.1"/>
    </source>
</evidence>
<dbReference type="Proteomes" id="UP000438448">
    <property type="component" value="Unassembled WGS sequence"/>
</dbReference>
<dbReference type="InterPro" id="IPR050109">
    <property type="entry name" value="HTH-type_TetR-like_transc_reg"/>
</dbReference>
<dbReference type="AlphaFoldDB" id="A0A7K0CZR4"/>
<reference evidence="7 8" key="1">
    <citation type="submission" date="2019-10" db="EMBL/GenBank/DDBJ databases">
        <title>Nocardia macrotermitis sp. nov. and Nocardia aurantia sp. nov., isolated from the gut of fungus growing-termite Macrotermes natalensis.</title>
        <authorList>
            <person name="Benndorf R."/>
            <person name="Schwitalla J."/>
            <person name="Martin K."/>
            <person name="De Beer W."/>
            <person name="Kaster A.-K."/>
            <person name="Vollmers J."/>
            <person name="Poulsen M."/>
            <person name="Beemelmanns C."/>
        </authorList>
    </citation>
    <scope>NUCLEOTIDE SEQUENCE [LARGE SCALE GENOMIC DNA]</scope>
    <source>
        <strain evidence="7 8">RB20</strain>
    </source>
</reference>
<dbReference type="GO" id="GO:0003700">
    <property type="term" value="F:DNA-binding transcription factor activity"/>
    <property type="evidence" value="ECO:0007669"/>
    <property type="project" value="TreeGrafter"/>
</dbReference>
<dbReference type="Gene3D" id="1.10.357.10">
    <property type="entry name" value="Tetracycline Repressor, domain 2"/>
    <property type="match status" value="1"/>
</dbReference>
<name>A0A7K0CZR4_9NOCA</name>
<keyword evidence="2 4" id="KW-0238">DNA-binding</keyword>
<feature type="domain" description="HTH tetR-type" evidence="6">
    <location>
        <begin position="34"/>
        <end position="94"/>
    </location>
</feature>
<dbReference type="SUPFAM" id="SSF48498">
    <property type="entry name" value="Tetracyclin repressor-like, C-terminal domain"/>
    <property type="match status" value="1"/>
</dbReference>
<keyword evidence="8" id="KW-1185">Reference proteome</keyword>
<dbReference type="InterPro" id="IPR001647">
    <property type="entry name" value="HTH_TetR"/>
</dbReference>
<dbReference type="PROSITE" id="PS50977">
    <property type="entry name" value="HTH_TETR_2"/>
    <property type="match status" value="1"/>
</dbReference>
<dbReference type="PANTHER" id="PTHR30055:SF234">
    <property type="entry name" value="HTH-TYPE TRANSCRIPTIONAL REGULATOR BETI"/>
    <property type="match status" value="1"/>
</dbReference>
<sequence>MSSPVREPGGVRVGRVGSDEPSGRNRRGPYAPTRARRDAVGSVALEIVDELGHEAVTTALVAERSGIAKPAVHYHFPTRDHLLVAALERIDLSVDIDTINNIDEQPVESINFETIIPRTGEHVFSSEKRLRLYVSVHGQSATPGHPAAEYFTRRTRLQLALFTKIVAALQVSGRAHPGLDPRTTAQQVIAHWDGLVFLGIHDPGFDLEAVLLDGIRRIVGRNWVDTLAALTATDAGL</sequence>
<dbReference type="InterPro" id="IPR009057">
    <property type="entry name" value="Homeodomain-like_sf"/>
</dbReference>
<dbReference type="PANTHER" id="PTHR30055">
    <property type="entry name" value="HTH-TYPE TRANSCRIPTIONAL REGULATOR RUTR"/>
    <property type="match status" value="1"/>
</dbReference>
<feature type="DNA-binding region" description="H-T-H motif" evidence="4">
    <location>
        <begin position="57"/>
        <end position="76"/>
    </location>
</feature>